<dbReference type="Proteomes" id="UP000017127">
    <property type="component" value="Unassembled WGS sequence"/>
</dbReference>
<evidence type="ECO:0000313" key="3">
    <source>
        <dbReference type="Proteomes" id="UP000017127"/>
    </source>
</evidence>
<protein>
    <submittedName>
        <fullName evidence="2">Uncharacterized protein</fullName>
    </submittedName>
</protein>
<comment type="caution">
    <text evidence="2">The sequence shown here is derived from an EMBL/GenBank/DDBJ whole genome shotgun (WGS) entry which is preliminary data.</text>
</comment>
<feature type="compositionally biased region" description="Basic and acidic residues" evidence="1">
    <location>
        <begin position="1"/>
        <end position="11"/>
    </location>
</feature>
<sequence length="37" mass="4141">MVKTDKGDRLNRKNYIGSDQSQPPIPLSKLGVTTIRI</sequence>
<feature type="region of interest" description="Disordered" evidence="1">
    <location>
        <begin position="1"/>
        <end position="23"/>
    </location>
</feature>
<dbReference type="AlphaFoldDB" id="U7QTH6"/>
<organism evidence="2 3">
    <name type="scientific">Lyngbya aestuarii BL J</name>
    <dbReference type="NCBI Taxonomy" id="1348334"/>
    <lineage>
        <taxon>Bacteria</taxon>
        <taxon>Bacillati</taxon>
        <taxon>Cyanobacteriota</taxon>
        <taxon>Cyanophyceae</taxon>
        <taxon>Oscillatoriophycideae</taxon>
        <taxon>Oscillatoriales</taxon>
        <taxon>Microcoleaceae</taxon>
        <taxon>Lyngbya</taxon>
    </lineage>
</organism>
<evidence type="ECO:0000313" key="2">
    <source>
        <dbReference type="EMBL" id="ERT09731.1"/>
    </source>
</evidence>
<reference evidence="2 3" key="1">
    <citation type="journal article" date="2013" name="Front. Microbiol.">
        <title>Comparative genomic analyses of the cyanobacterium, Lyngbya aestuarii BL J, a powerful hydrogen producer.</title>
        <authorList>
            <person name="Kothari A."/>
            <person name="Vaughn M."/>
            <person name="Garcia-Pichel F."/>
        </authorList>
    </citation>
    <scope>NUCLEOTIDE SEQUENCE [LARGE SCALE GENOMIC DNA]</scope>
    <source>
        <strain evidence="2 3">BL J</strain>
    </source>
</reference>
<keyword evidence="3" id="KW-1185">Reference proteome</keyword>
<name>U7QTH6_9CYAN</name>
<dbReference type="EMBL" id="AUZM01000002">
    <property type="protein sequence ID" value="ERT09731.1"/>
    <property type="molecule type" value="Genomic_DNA"/>
</dbReference>
<proteinExistence type="predicted"/>
<gene>
    <name evidence="2" type="ORF">M595_0376</name>
</gene>
<evidence type="ECO:0000256" key="1">
    <source>
        <dbReference type="SAM" id="MobiDB-lite"/>
    </source>
</evidence>
<accession>U7QTH6</accession>